<reference evidence="9" key="1">
    <citation type="submission" date="2025-08" db="UniProtKB">
        <authorList>
            <consortium name="Ensembl"/>
        </authorList>
    </citation>
    <scope>IDENTIFICATION</scope>
</reference>
<dbReference type="GeneTree" id="ENSGT00940000154521"/>
<dbReference type="PANTHER" id="PTHR15654">
    <property type="entry name" value="COILED-COIL DOMAIN-CONTAINING PROTEIN 113-RELATED"/>
    <property type="match status" value="1"/>
</dbReference>
<dbReference type="PANTHER" id="PTHR15654:SF2">
    <property type="entry name" value="COILED-COIL DOMAIN-CONTAINING PROTEIN 113"/>
    <property type="match status" value="1"/>
</dbReference>
<organism evidence="9 10">
    <name type="scientific">Sphenodon punctatus</name>
    <name type="common">Tuatara</name>
    <name type="synonym">Hatteria punctata</name>
    <dbReference type="NCBI Taxonomy" id="8508"/>
    <lineage>
        <taxon>Eukaryota</taxon>
        <taxon>Metazoa</taxon>
        <taxon>Chordata</taxon>
        <taxon>Craniata</taxon>
        <taxon>Vertebrata</taxon>
        <taxon>Euteleostomi</taxon>
        <taxon>Lepidosauria</taxon>
        <taxon>Sphenodontia</taxon>
        <taxon>Sphenodontidae</taxon>
        <taxon>Sphenodon</taxon>
    </lineage>
</organism>
<accession>A0A8D0GQA8</accession>
<keyword evidence="3 7" id="KW-0175">Coiled coil</keyword>
<keyword evidence="2" id="KW-0970">Cilium biogenesis/degradation</keyword>
<evidence type="ECO:0000256" key="4">
    <source>
        <dbReference type="ARBA" id="ARBA00023273"/>
    </source>
</evidence>
<dbReference type="InterPro" id="IPR025254">
    <property type="entry name" value="CCDC113/CCDC96_CC"/>
</dbReference>
<reference evidence="9" key="2">
    <citation type="submission" date="2025-09" db="UniProtKB">
        <authorList>
            <consortium name="Ensembl"/>
        </authorList>
    </citation>
    <scope>IDENTIFICATION</scope>
</reference>
<gene>
    <name evidence="9" type="primary">CFAP263</name>
</gene>
<feature type="domain" description="CCDC113/CCDC96 coiled-coil" evidence="8">
    <location>
        <begin position="176"/>
        <end position="316"/>
    </location>
</feature>
<sequence length="318" mass="37224">QLTHSGFPCSHANSTLKVETEMFEKYFNKMESRDLVSQLLRDSHRSSPRGRRKSKSRVIADRLIGLMVEQKCDIAQRELDDRKEEVQKMKENSEWTMQNCEAVIEEADIRWTEIKKAMSDFDKDIIKTITKKKGSVIASEKVLRYMEEKNRHRDVLCSPQIGLRSVFISLYFAGLQKEEMGEALHEVDFQQLKIENAQFLEKIDERNQDLLQLKLTAGNTLQILNSYKRKLQNATGMSTHLVKDISQRKESLGKIEREAILVEEERDTAETLNKKLRKQLSDYKVPPVLQYVHEKMDIHDLENNIKTWERKVEIAEVQ</sequence>
<evidence type="ECO:0000256" key="2">
    <source>
        <dbReference type="ARBA" id="ARBA00022794"/>
    </source>
</evidence>
<dbReference type="Ensembl" id="ENSSPUT00000009142.1">
    <property type="protein sequence ID" value="ENSSPUP00000008572.1"/>
    <property type="gene ID" value="ENSSPUG00000006647.1"/>
</dbReference>
<dbReference type="GO" id="GO:0036064">
    <property type="term" value="C:ciliary basal body"/>
    <property type="evidence" value="ECO:0007669"/>
    <property type="project" value="TreeGrafter"/>
</dbReference>
<dbReference type="GO" id="GO:0005930">
    <property type="term" value="C:axoneme"/>
    <property type="evidence" value="ECO:0007669"/>
    <property type="project" value="TreeGrafter"/>
</dbReference>
<dbReference type="OMA" id="TCQQHRA"/>
<keyword evidence="4" id="KW-0966">Cell projection</keyword>
<evidence type="ECO:0000256" key="7">
    <source>
        <dbReference type="SAM" id="Coils"/>
    </source>
</evidence>
<evidence type="ECO:0000259" key="8">
    <source>
        <dbReference type="Pfam" id="PF13870"/>
    </source>
</evidence>
<protein>
    <recommendedName>
        <fullName evidence="6">Cilia- and flagella-associated protein 263</fullName>
    </recommendedName>
</protein>
<dbReference type="AlphaFoldDB" id="A0A8D0GQA8"/>
<dbReference type="Pfam" id="PF13870">
    <property type="entry name" value="CCDC113_CCDC96_CC"/>
    <property type="match status" value="1"/>
</dbReference>
<comment type="similarity">
    <text evidence="5">Belongs to the CFAP263 family.</text>
</comment>
<evidence type="ECO:0000256" key="1">
    <source>
        <dbReference type="ARBA" id="ARBA00004138"/>
    </source>
</evidence>
<feature type="coiled-coil region" evidence="7">
    <location>
        <begin position="259"/>
        <end position="318"/>
    </location>
</feature>
<evidence type="ECO:0000313" key="9">
    <source>
        <dbReference type="Ensembl" id="ENSSPUP00000008572.1"/>
    </source>
</evidence>
<comment type="subcellular location">
    <subcellularLocation>
        <location evidence="1">Cell projection</location>
        <location evidence="1">Cilium</location>
    </subcellularLocation>
</comment>
<evidence type="ECO:0000256" key="5">
    <source>
        <dbReference type="ARBA" id="ARBA00044506"/>
    </source>
</evidence>
<dbReference type="GO" id="GO:0060271">
    <property type="term" value="P:cilium assembly"/>
    <property type="evidence" value="ECO:0007669"/>
    <property type="project" value="TreeGrafter"/>
</dbReference>
<keyword evidence="10" id="KW-1185">Reference proteome</keyword>
<proteinExistence type="inferred from homology"/>
<name>A0A8D0GQA8_SPHPU</name>
<evidence type="ECO:0000313" key="10">
    <source>
        <dbReference type="Proteomes" id="UP000694392"/>
    </source>
</evidence>
<evidence type="ECO:0000256" key="6">
    <source>
        <dbReference type="ARBA" id="ARBA00044798"/>
    </source>
</evidence>
<dbReference type="InterPro" id="IPR051885">
    <property type="entry name" value="CC_CF"/>
</dbReference>
<evidence type="ECO:0000256" key="3">
    <source>
        <dbReference type="ARBA" id="ARBA00023054"/>
    </source>
</evidence>
<dbReference type="Proteomes" id="UP000694392">
    <property type="component" value="Unplaced"/>
</dbReference>